<dbReference type="Proteomes" id="UP001529510">
    <property type="component" value="Unassembled WGS sequence"/>
</dbReference>
<accession>A0ABD0QCV7</accession>
<organism evidence="1 2">
    <name type="scientific">Cirrhinus mrigala</name>
    <name type="common">Mrigala</name>
    <dbReference type="NCBI Taxonomy" id="683832"/>
    <lineage>
        <taxon>Eukaryota</taxon>
        <taxon>Metazoa</taxon>
        <taxon>Chordata</taxon>
        <taxon>Craniata</taxon>
        <taxon>Vertebrata</taxon>
        <taxon>Euteleostomi</taxon>
        <taxon>Actinopterygii</taxon>
        <taxon>Neopterygii</taxon>
        <taxon>Teleostei</taxon>
        <taxon>Ostariophysi</taxon>
        <taxon>Cypriniformes</taxon>
        <taxon>Cyprinidae</taxon>
        <taxon>Labeoninae</taxon>
        <taxon>Labeonini</taxon>
        <taxon>Cirrhinus</taxon>
    </lineage>
</organism>
<dbReference type="PANTHER" id="PTHR46919:SF2">
    <property type="entry name" value="SACSIN"/>
    <property type="match status" value="1"/>
</dbReference>
<name>A0ABD0QCV7_CIRMR</name>
<protein>
    <submittedName>
        <fullName evidence="1">Uncharacterized protein</fullName>
    </submittedName>
</protein>
<dbReference type="PANTHER" id="PTHR46919">
    <property type="entry name" value="ZINC FINGER, C3HC4 TYPE (RING FINGER) FAMILY PROTEIN"/>
    <property type="match status" value="1"/>
</dbReference>
<evidence type="ECO:0000313" key="2">
    <source>
        <dbReference type="Proteomes" id="UP001529510"/>
    </source>
</evidence>
<comment type="caution">
    <text evidence="1">The sequence shown here is derived from an EMBL/GenBank/DDBJ whole genome shotgun (WGS) entry which is preliminary data.</text>
</comment>
<gene>
    <name evidence="1" type="ORF">M9458_019428</name>
</gene>
<keyword evidence="2" id="KW-1185">Reference proteome</keyword>
<reference evidence="1 2" key="1">
    <citation type="submission" date="2024-05" db="EMBL/GenBank/DDBJ databases">
        <title>Genome sequencing and assembly of Indian major carp, Cirrhinus mrigala (Hamilton, 1822).</title>
        <authorList>
            <person name="Mohindra V."/>
            <person name="Chowdhury L.M."/>
            <person name="Lal K."/>
            <person name="Jena J.K."/>
        </authorList>
    </citation>
    <scope>NUCLEOTIDE SEQUENCE [LARGE SCALE GENOMIC DNA]</scope>
    <source>
        <strain evidence="1">CM1030</strain>
        <tissue evidence="1">Blood</tissue>
    </source>
</reference>
<proteinExistence type="predicted"/>
<evidence type="ECO:0000313" key="1">
    <source>
        <dbReference type="EMBL" id="KAL0183732.1"/>
    </source>
</evidence>
<dbReference type="EMBL" id="JAMKFB020000009">
    <property type="protein sequence ID" value="KAL0183732.1"/>
    <property type="molecule type" value="Genomic_DNA"/>
</dbReference>
<feature type="non-terminal residue" evidence="1">
    <location>
        <position position="1"/>
    </location>
</feature>
<sequence>CFGFSKPNSEKDHFKVPQAALTACWNSTFNHTFTGKTFCSLPLPGQTGLPVHVNANFEVDSSRRDLWKEDGEITESKHHFTTLC</sequence>
<dbReference type="AlphaFoldDB" id="A0ABD0QCV7"/>